<evidence type="ECO:0000256" key="3">
    <source>
        <dbReference type="ARBA" id="ARBA00003976"/>
    </source>
</evidence>
<dbReference type="Gene3D" id="3.30.420.10">
    <property type="entry name" value="Ribonuclease H-like superfamily/Ribonuclease H"/>
    <property type="match status" value="1"/>
</dbReference>
<dbReference type="PROSITE" id="PS51873">
    <property type="entry name" value="TRIAD"/>
    <property type="match status" value="1"/>
</dbReference>
<evidence type="ECO:0000256" key="5">
    <source>
        <dbReference type="ARBA" id="ARBA00012251"/>
    </source>
</evidence>
<dbReference type="InterPro" id="IPR044066">
    <property type="entry name" value="TRIAD_supradom"/>
</dbReference>
<keyword evidence="10" id="KW-0833">Ubl conjugation pathway</keyword>
<dbReference type="OrthoDB" id="9977870at2759"/>
<dbReference type="PROSITE" id="PS50089">
    <property type="entry name" value="ZF_RING_2"/>
    <property type="match status" value="1"/>
</dbReference>
<dbReference type="CDD" id="cd22582">
    <property type="entry name" value="BRcat_RBR_unk"/>
    <property type="match status" value="1"/>
</dbReference>
<accession>A0A834FXY1</accession>
<evidence type="ECO:0000256" key="10">
    <source>
        <dbReference type="ARBA" id="ARBA00022786"/>
    </source>
</evidence>
<dbReference type="GO" id="GO:0016567">
    <property type="term" value="P:protein ubiquitination"/>
    <property type="evidence" value="ECO:0007669"/>
    <property type="project" value="UniProtKB-UniPathway"/>
</dbReference>
<dbReference type="InterPro" id="IPR002867">
    <property type="entry name" value="IBR_dom"/>
</dbReference>
<dbReference type="GO" id="GO:0061630">
    <property type="term" value="F:ubiquitin protein ligase activity"/>
    <property type="evidence" value="ECO:0007669"/>
    <property type="project" value="UniProtKB-EC"/>
</dbReference>
<feature type="compositionally biased region" description="Low complexity" evidence="13">
    <location>
        <begin position="58"/>
        <end position="68"/>
    </location>
</feature>
<feature type="region of interest" description="Disordered" evidence="13">
    <location>
        <begin position="54"/>
        <end position="87"/>
    </location>
</feature>
<sequence length="602" mass="67982">MSSSTPAAATNTDSDDLHTIAAAQRRELMAAQILESDLDLAFRLQMEEAITASLSLHPSSPSSPSSSSTPPPPPPPPNPPPKNDDAFNLSALHTEELDKLDQTLRDRLLTESETNRAREDLRRRIHDSKLAREIERMPEEEWEERGDEFERPFGEGSSSGETFRVYFKGLVSEERVGDSDVPLAGIGVAICDSRDGLVFELRKPLVGIGRSRLVAEARALIEGLNAAVMLDLKRIVLCCDYYSLFQFGVIFKLGMLAYCIELGKCMVGYVLANAMQITGRWPPKQRKVATLINQVTQLRKKFLISAPSHVARNDIKFAFKLAREAIVSQIKRPSEPSSAHSTYENCVICLEDMDISHIFSVDDCSHHYCFSCMKQHIEVKLLHGMVPKCPHEGCNSILKINSCRKFLTPKLIEMMSQRMKEASIPVTEKVYCPYPKCSALMSKTDVLENSKKTINTIVHVQRSGVRKCITCQGLFCINCKVPWHDSMSCHEYKKKNPYPPAEDAKLKTLADMNLWRQCVKCNHMIELAAGCYHMTCRCGYEFCYTCGAEWKNKKATCSCPLWDEDYILDDDDEEDDDDDDDYDSQASEVDDFYDSDSDYYDI</sequence>
<feature type="domain" description="RING-type" evidence="15">
    <location>
        <begin position="342"/>
        <end position="563"/>
    </location>
</feature>
<evidence type="ECO:0000313" key="16">
    <source>
        <dbReference type="EMBL" id="KAF7120154.1"/>
    </source>
</evidence>
<dbReference type="SUPFAM" id="SSF57850">
    <property type="entry name" value="RING/U-box"/>
    <property type="match status" value="2"/>
</dbReference>
<dbReference type="Gene3D" id="1.20.120.1750">
    <property type="match status" value="1"/>
</dbReference>
<comment type="function">
    <text evidence="3">Might act as an E3 ubiquitin-protein ligase, or as part of E3 complex, which accepts ubiquitin from specific E2 ubiquitin-conjugating enzymes and then transfers it to substrates.</text>
</comment>
<evidence type="ECO:0000256" key="11">
    <source>
        <dbReference type="ARBA" id="ARBA00022833"/>
    </source>
</evidence>
<dbReference type="SMART" id="SM00647">
    <property type="entry name" value="IBR"/>
    <property type="match status" value="2"/>
</dbReference>
<dbReference type="PROSITE" id="PS00518">
    <property type="entry name" value="ZF_RING_1"/>
    <property type="match status" value="1"/>
</dbReference>
<keyword evidence="11" id="KW-0862">Zinc</keyword>
<evidence type="ECO:0000259" key="14">
    <source>
        <dbReference type="PROSITE" id="PS50089"/>
    </source>
</evidence>
<evidence type="ECO:0000256" key="7">
    <source>
        <dbReference type="ARBA" id="ARBA00022723"/>
    </source>
</evidence>
<dbReference type="GO" id="GO:0003676">
    <property type="term" value="F:nucleic acid binding"/>
    <property type="evidence" value="ECO:0007669"/>
    <property type="project" value="InterPro"/>
</dbReference>
<keyword evidence="8" id="KW-0677">Repeat</keyword>
<proteinExistence type="inferred from homology"/>
<dbReference type="AlphaFoldDB" id="A0A834FXY1"/>
<dbReference type="InterPro" id="IPR001841">
    <property type="entry name" value="Znf_RING"/>
</dbReference>
<keyword evidence="7" id="KW-0479">Metal-binding</keyword>
<evidence type="ECO:0000256" key="1">
    <source>
        <dbReference type="ARBA" id="ARBA00001798"/>
    </source>
</evidence>
<evidence type="ECO:0000256" key="2">
    <source>
        <dbReference type="ARBA" id="ARBA00001947"/>
    </source>
</evidence>
<dbReference type="InterPro" id="IPR013083">
    <property type="entry name" value="Znf_RING/FYVE/PHD"/>
</dbReference>
<keyword evidence="9 12" id="KW-0863">Zinc-finger</keyword>
<dbReference type="Pfam" id="PF01485">
    <property type="entry name" value="IBR"/>
    <property type="match status" value="2"/>
</dbReference>
<gene>
    <name evidence="16" type="ORF">RHSIM_Rhsim13G0092000</name>
</gene>
<dbReference type="EMBL" id="WJXA01000013">
    <property type="protein sequence ID" value="KAF7120154.1"/>
    <property type="molecule type" value="Genomic_DNA"/>
</dbReference>
<dbReference type="InterPro" id="IPR017907">
    <property type="entry name" value="Znf_RING_CS"/>
</dbReference>
<dbReference type="InterPro" id="IPR036397">
    <property type="entry name" value="RNaseH_sf"/>
</dbReference>
<dbReference type="FunFam" id="3.30.40.10:FF:000230">
    <property type="entry name" value="RBR-type E3 ubiquitin transferase"/>
    <property type="match status" value="1"/>
</dbReference>
<dbReference type="EC" id="2.3.2.31" evidence="5"/>
<comment type="caution">
    <text evidence="16">The sequence shown here is derived from an EMBL/GenBank/DDBJ whole genome shotgun (WGS) entry which is preliminary data.</text>
</comment>
<reference evidence="16" key="1">
    <citation type="submission" date="2019-11" db="EMBL/GenBank/DDBJ databases">
        <authorList>
            <person name="Liu Y."/>
            <person name="Hou J."/>
            <person name="Li T.-Q."/>
            <person name="Guan C.-H."/>
            <person name="Wu X."/>
            <person name="Wu H.-Z."/>
            <person name="Ling F."/>
            <person name="Zhang R."/>
            <person name="Shi X.-G."/>
            <person name="Ren J.-P."/>
            <person name="Chen E.-F."/>
            <person name="Sun J.-M."/>
        </authorList>
    </citation>
    <scope>NUCLEOTIDE SEQUENCE</scope>
    <source>
        <strain evidence="16">Adult_tree_wgs_1</strain>
        <tissue evidence="16">Leaves</tissue>
    </source>
</reference>
<dbReference type="UniPathway" id="UPA00143"/>
<feature type="compositionally biased region" description="Pro residues" evidence="13">
    <location>
        <begin position="69"/>
        <end position="81"/>
    </location>
</feature>
<comment type="cofactor">
    <cofactor evidence="2">
        <name>Zn(2+)</name>
        <dbReference type="ChEBI" id="CHEBI:29105"/>
    </cofactor>
</comment>
<dbReference type="GO" id="GO:0004523">
    <property type="term" value="F:RNA-DNA hybrid ribonuclease activity"/>
    <property type="evidence" value="ECO:0007669"/>
    <property type="project" value="InterPro"/>
</dbReference>
<dbReference type="InterPro" id="IPR031127">
    <property type="entry name" value="E3_UB_ligase_RBR"/>
</dbReference>
<evidence type="ECO:0000256" key="8">
    <source>
        <dbReference type="ARBA" id="ARBA00022737"/>
    </source>
</evidence>
<keyword evidence="6" id="KW-0808">Transferase</keyword>
<name>A0A834FXY1_RHOSS</name>
<comment type="catalytic activity">
    <reaction evidence="1">
        <text>[E2 ubiquitin-conjugating enzyme]-S-ubiquitinyl-L-cysteine + [acceptor protein]-L-lysine = [E2 ubiquitin-conjugating enzyme]-L-cysteine + [acceptor protein]-N(6)-ubiquitinyl-L-lysine.</text>
        <dbReference type="EC" id="2.3.2.31"/>
    </reaction>
</comment>
<evidence type="ECO:0000259" key="15">
    <source>
        <dbReference type="PROSITE" id="PS51873"/>
    </source>
</evidence>
<dbReference type="Proteomes" id="UP000626092">
    <property type="component" value="Unassembled WGS sequence"/>
</dbReference>
<protein>
    <recommendedName>
        <fullName evidence="5">RBR-type E3 ubiquitin transferase</fullName>
        <ecNumber evidence="5">2.3.2.31</ecNumber>
    </recommendedName>
</protein>
<evidence type="ECO:0000256" key="6">
    <source>
        <dbReference type="ARBA" id="ARBA00022679"/>
    </source>
</evidence>
<dbReference type="CDD" id="cd22584">
    <property type="entry name" value="Rcat_RBR_unk"/>
    <property type="match status" value="1"/>
</dbReference>
<dbReference type="Gene3D" id="3.30.40.10">
    <property type="entry name" value="Zinc/RING finger domain, C3HC4 (zinc finger)"/>
    <property type="match status" value="1"/>
</dbReference>
<keyword evidence="17" id="KW-1185">Reference proteome</keyword>
<evidence type="ECO:0000256" key="13">
    <source>
        <dbReference type="SAM" id="MobiDB-lite"/>
    </source>
</evidence>
<feature type="domain" description="RING-type" evidence="14">
    <location>
        <begin position="346"/>
        <end position="390"/>
    </location>
</feature>
<evidence type="ECO:0000256" key="9">
    <source>
        <dbReference type="ARBA" id="ARBA00022771"/>
    </source>
</evidence>
<dbReference type="PANTHER" id="PTHR11685">
    <property type="entry name" value="RBR FAMILY RING FINGER AND IBR DOMAIN-CONTAINING"/>
    <property type="match status" value="1"/>
</dbReference>
<feature type="region of interest" description="Disordered" evidence="13">
    <location>
        <begin position="568"/>
        <end position="602"/>
    </location>
</feature>
<dbReference type="FunFam" id="1.20.120.1750:FF:000019">
    <property type="entry name" value="RBR-type E3 ubiquitin transferase"/>
    <property type="match status" value="1"/>
</dbReference>
<evidence type="ECO:0000256" key="12">
    <source>
        <dbReference type="PROSITE-ProRule" id="PRU00175"/>
    </source>
</evidence>
<dbReference type="Pfam" id="PF13456">
    <property type="entry name" value="RVT_3"/>
    <property type="match status" value="2"/>
</dbReference>
<dbReference type="InterPro" id="IPR002156">
    <property type="entry name" value="RNaseH_domain"/>
</dbReference>
<evidence type="ECO:0000256" key="4">
    <source>
        <dbReference type="ARBA" id="ARBA00005884"/>
    </source>
</evidence>
<dbReference type="GO" id="GO:0008270">
    <property type="term" value="F:zinc ion binding"/>
    <property type="evidence" value="ECO:0007669"/>
    <property type="project" value="UniProtKB-KW"/>
</dbReference>
<comment type="similarity">
    <text evidence="4">Belongs to the RBR family. Ariadne subfamily.</text>
</comment>
<organism evidence="16 17">
    <name type="scientific">Rhododendron simsii</name>
    <name type="common">Sims's rhododendron</name>
    <dbReference type="NCBI Taxonomy" id="118357"/>
    <lineage>
        <taxon>Eukaryota</taxon>
        <taxon>Viridiplantae</taxon>
        <taxon>Streptophyta</taxon>
        <taxon>Embryophyta</taxon>
        <taxon>Tracheophyta</taxon>
        <taxon>Spermatophyta</taxon>
        <taxon>Magnoliopsida</taxon>
        <taxon>eudicotyledons</taxon>
        <taxon>Gunneridae</taxon>
        <taxon>Pentapetalae</taxon>
        <taxon>asterids</taxon>
        <taxon>Ericales</taxon>
        <taxon>Ericaceae</taxon>
        <taxon>Ericoideae</taxon>
        <taxon>Rhodoreae</taxon>
        <taxon>Rhododendron</taxon>
    </lineage>
</organism>
<evidence type="ECO:0000313" key="17">
    <source>
        <dbReference type="Proteomes" id="UP000626092"/>
    </source>
</evidence>